<evidence type="ECO:0000313" key="1">
    <source>
        <dbReference type="EMBL" id="NYT28194.1"/>
    </source>
</evidence>
<dbReference type="Proteomes" id="UP000568751">
    <property type="component" value="Unassembled WGS sequence"/>
</dbReference>
<evidence type="ECO:0000313" key="2">
    <source>
        <dbReference type="Proteomes" id="UP000568751"/>
    </source>
</evidence>
<sequence length="70" mass="7545">MQLTALLALAHSAMPSELADGKTYTGCSNRFSTIINSAISTSTAVTYDTINPIPITTNPYSTIFQQDNLF</sequence>
<gene>
    <name evidence="1" type="ORF">H0A76_10080</name>
</gene>
<dbReference type="EMBL" id="JACCHT010000002">
    <property type="protein sequence ID" value="NYT28194.1"/>
    <property type="molecule type" value="Genomic_DNA"/>
</dbReference>
<proteinExistence type="predicted"/>
<comment type="caution">
    <text evidence="1">The sequence shown here is derived from an EMBL/GenBank/DDBJ whole genome shotgun (WGS) entry which is preliminary data.</text>
</comment>
<name>A0A853F2N7_9GAMM</name>
<dbReference type="AlphaFoldDB" id="A0A853F2N7"/>
<organism evidence="1 2">
    <name type="scientific">Candidatus Thiodubiliella endoseptemdiera</name>
    <dbReference type="NCBI Taxonomy" id="2738886"/>
    <lineage>
        <taxon>Bacteria</taxon>
        <taxon>Pseudomonadati</taxon>
        <taxon>Pseudomonadota</taxon>
        <taxon>Gammaproteobacteria</taxon>
        <taxon>Candidatus Pseudothioglobaceae</taxon>
        <taxon>Candidatus Thiodubiliella</taxon>
    </lineage>
</organism>
<accession>A0A853F2N7</accession>
<protein>
    <submittedName>
        <fullName evidence="1">Uncharacterized protein</fullName>
    </submittedName>
</protein>
<reference evidence="1 2" key="1">
    <citation type="submission" date="2020-05" db="EMBL/GenBank/DDBJ databases">
        <title>Horizontal transmission and recombination maintain forever young bacterial symbiont genomes.</title>
        <authorList>
            <person name="Russell S.L."/>
            <person name="Pepper-Tunick E."/>
            <person name="Svedberg J."/>
            <person name="Byrne A."/>
            <person name="Ruelas Castillo J."/>
            <person name="Vollmers C."/>
            <person name="Beinart R.A."/>
            <person name="Corbett-Detig R."/>
        </authorList>
    </citation>
    <scope>NUCLEOTIDE SEQUENCE [LARGE SCALE GENOMIC DNA]</scope>
    <source>
        <strain evidence="1">455</strain>
    </source>
</reference>